<feature type="transmembrane region" description="Helical" evidence="1">
    <location>
        <begin position="110"/>
        <end position="129"/>
    </location>
</feature>
<sequence length="137" mass="15845">MLASLLIILFLIDGRVQWSVYTAIFVITIILLITTFLTLIVYFFRIHVQTKNQLPWVTIELLFNLVACVTSLVFAGILMYDVIKMYKGEFHHHKYVTPPNIGAGGWRTRILVVMITEIFNAIFYGISMVRTRQYGIL</sequence>
<keyword evidence="1" id="KW-1133">Transmembrane helix</keyword>
<keyword evidence="1" id="KW-0472">Membrane</keyword>
<proteinExistence type="predicted"/>
<accession>A0A914CV55</accession>
<evidence type="ECO:0000313" key="3">
    <source>
        <dbReference type="WBParaSite" id="ACRNAN_scaffold141.g17816.t1"/>
    </source>
</evidence>
<evidence type="ECO:0000256" key="1">
    <source>
        <dbReference type="SAM" id="Phobius"/>
    </source>
</evidence>
<name>A0A914CV55_9BILA</name>
<keyword evidence="1" id="KW-0812">Transmembrane</keyword>
<dbReference type="WBParaSite" id="ACRNAN_scaffold141.g17816.t1">
    <property type="protein sequence ID" value="ACRNAN_scaffold141.g17816.t1"/>
    <property type="gene ID" value="ACRNAN_scaffold141.g17816"/>
</dbReference>
<keyword evidence="2" id="KW-1185">Reference proteome</keyword>
<reference evidence="3" key="1">
    <citation type="submission" date="2022-11" db="UniProtKB">
        <authorList>
            <consortium name="WormBaseParasite"/>
        </authorList>
    </citation>
    <scope>IDENTIFICATION</scope>
</reference>
<dbReference type="AlphaFoldDB" id="A0A914CV55"/>
<dbReference type="Proteomes" id="UP000887540">
    <property type="component" value="Unplaced"/>
</dbReference>
<feature type="transmembrane region" description="Helical" evidence="1">
    <location>
        <begin position="24"/>
        <end position="44"/>
    </location>
</feature>
<evidence type="ECO:0000313" key="2">
    <source>
        <dbReference type="Proteomes" id="UP000887540"/>
    </source>
</evidence>
<protein>
    <submittedName>
        <fullName evidence="3">MARVEL domain-containing protein</fullName>
    </submittedName>
</protein>
<feature type="transmembrane region" description="Helical" evidence="1">
    <location>
        <begin position="56"/>
        <end position="80"/>
    </location>
</feature>
<organism evidence="2 3">
    <name type="scientific">Acrobeloides nanus</name>
    <dbReference type="NCBI Taxonomy" id="290746"/>
    <lineage>
        <taxon>Eukaryota</taxon>
        <taxon>Metazoa</taxon>
        <taxon>Ecdysozoa</taxon>
        <taxon>Nematoda</taxon>
        <taxon>Chromadorea</taxon>
        <taxon>Rhabditida</taxon>
        <taxon>Tylenchina</taxon>
        <taxon>Cephalobomorpha</taxon>
        <taxon>Cephaloboidea</taxon>
        <taxon>Cephalobidae</taxon>
        <taxon>Acrobeloides</taxon>
    </lineage>
</organism>